<comment type="similarity">
    <text evidence="2 10">Belongs to the SEC61-beta family.</text>
</comment>
<keyword evidence="3 10" id="KW-0813">Transport</keyword>
<reference evidence="14" key="1">
    <citation type="submission" date="2016-10" db="EMBL/GenBank/DDBJ databases">
        <authorList>
            <person name="Jeantristanb JTB J.-T."/>
            <person name="Ricardo R."/>
        </authorList>
    </citation>
    <scope>NUCLEOTIDE SEQUENCE [LARGE SCALE GENOMIC DNA]</scope>
</reference>
<evidence type="ECO:0000313" key="13">
    <source>
        <dbReference type="EMBL" id="SCZ96775.1"/>
    </source>
</evidence>
<evidence type="ECO:0000256" key="6">
    <source>
        <dbReference type="ARBA" id="ARBA00022927"/>
    </source>
</evidence>
<evidence type="ECO:0000256" key="11">
    <source>
        <dbReference type="SAM" id="MobiDB-lite"/>
    </source>
</evidence>
<keyword evidence="6 10" id="KW-0653">Protein transport</keyword>
<dbReference type="Pfam" id="PF03911">
    <property type="entry name" value="Sec61_beta"/>
    <property type="match status" value="1"/>
</dbReference>
<dbReference type="InterPro" id="IPR016482">
    <property type="entry name" value="SecG/Sec61-beta/Sbh"/>
</dbReference>
<evidence type="ECO:0000256" key="2">
    <source>
        <dbReference type="ARBA" id="ARBA00006103"/>
    </source>
</evidence>
<dbReference type="STRING" id="289078.A0A2X0M342"/>
<feature type="transmembrane region" description="Helical" evidence="12">
    <location>
        <begin position="68"/>
        <end position="87"/>
    </location>
</feature>
<dbReference type="PANTHER" id="PTHR13509">
    <property type="entry name" value="SEC61 SUBUNIT BETA"/>
    <property type="match status" value="1"/>
</dbReference>
<keyword evidence="9 10" id="KW-0472">Membrane</keyword>
<evidence type="ECO:0000256" key="12">
    <source>
        <dbReference type="SAM" id="Phobius"/>
    </source>
</evidence>
<dbReference type="EMBL" id="FMWP01000091">
    <property type="protein sequence ID" value="SCZ96775.1"/>
    <property type="molecule type" value="Genomic_DNA"/>
</dbReference>
<evidence type="ECO:0000313" key="14">
    <source>
        <dbReference type="Proteomes" id="UP000249723"/>
    </source>
</evidence>
<keyword evidence="7 12" id="KW-1133">Transmembrane helix</keyword>
<sequence length="96" mass="10271">MSDASKSPVKVPGATGPQLRRRAAALSPTKKDADAPQSLRAAGAGGSSSTMMKLYTQDENPGLKVDPVIVLSLAVVFIFSVVFLHLFTKFVRYFSK</sequence>
<keyword evidence="5 10" id="KW-0256">Endoplasmic reticulum</keyword>
<keyword evidence="8 10" id="KW-0811">Translocation</keyword>
<evidence type="ECO:0000256" key="3">
    <source>
        <dbReference type="ARBA" id="ARBA00022448"/>
    </source>
</evidence>
<dbReference type="AlphaFoldDB" id="A0A2X0M342"/>
<evidence type="ECO:0000256" key="4">
    <source>
        <dbReference type="ARBA" id="ARBA00022692"/>
    </source>
</evidence>
<name>A0A2X0M342_9BASI</name>
<keyword evidence="14" id="KW-1185">Reference proteome</keyword>
<evidence type="ECO:0000256" key="10">
    <source>
        <dbReference type="PIRNR" id="PIRNR006398"/>
    </source>
</evidence>
<proteinExistence type="inferred from homology"/>
<dbReference type="OrthoDB" id="5401193at2759"/>
<organism evidence="13 14">
    <name type="scientific">Microbotryum saponariae</name>
    <dbReference type="NCBI Taxonomy" id="289078"/>
    <lineage>
        <taxon>Eukaryota</taxon>
        <taxon>Fungi</taxon>
        <taxon>Dikarya</taxon>
        <taxon>Basidiomycota</taxon>
        <taxon>Pucciniomycotina</taxon>
        <taxon>Microbotryomycetes</taxon>
        <taxon>Microbotryales</taxon>
        <taxon>Microbotryaceae</taxon>
        <taxon>Microbotryum</taxon>
    </lineage>
</organism>
<keyword evidence="4 12" id="KW-0812">Transmembrane</keyword>
<dbReference type="Proteomes" id="UP000249723">
    <property type="component" value="Unassembled WGS sequence"/>
</dbReference>
<dbReference type="PIRSF" id="PIRSF006398">
    <property type="entry name" value="Sec61_beta_euk"/>
    <property type="match status" value="1"/>
</dbReference>
<evidence type="ECO:0000256" key="1">
    <source>
        <dbReference type="ARBA" id="ARBA00004389"/>
    </source>
</evidence>
<dbReference type="GO" id="GO:0006886">
    <property type="term" value="P:intracellular protein transport"/>
    <property type="evidence" value="ECO:0007669"/>
    <property type="project" value="InterPro"/>
</dbReference>
<dbReference type="InterPro" id="IPR030671">
    <property type="entry name" value="Sec61-beta/Sbh"/>
</dbReference>
<protein>
    <recommendedName>
        <fullName evidence="10">Protein transport protein Sec61 subunit beta</fullName>
    </recommendedName>
</protein>
<comment type="function">
    <text evidence="10">Necessary for protein translocation in the endoplasmic reticulum.</text>
</comment>
<accession>A0A2X0M342</accession>
<evidence type="ECO:0000256" key="9">
    <source>
        <dbReference type="ARBA" id="ARBA00023136"/>
    </source>
</evidence>
<feature type="region of interest" description="Disordered" evidence="11">
    <location>
        <begin position="1"/>
        <end position="50"/>
    </location>
</feature>
<dbReference type="GO" id="GO:0005784">
    <property type="term" value="C:Sec61 translocon complex"/>
    <property type="evidence" value="ECO:0007669"/>
    <property type="project" value="UniProtKB-UniRule"/>
</dbReference>
<evidence type="ECO:0000256" key="5">
    <source>
        <dbReference type="ARBA" id="ARBA00022824"/>
    </source>
</evidence>
<gene>
    <name evidence="13" type="ORF">BZ3500_MVSOF-1268-A1-R1_CHR4-1G06708</name>
</gene>
<evidence type="ECO:0000256" key="7">
    <source>
        <dbReference type="ARBA" id="ARBA00022989"/>
    </source>
</evidence>
<comment type="subcellular location">
    <subcellularLocation>
        <location evidence="1">Endoplasmic reticulum membrane</location>
        <topology evidence="1">Single-pass membrane protein</topology>
    </subcellularLocation>
</comment>
<evidence type="ECO:0000256" key="8">
    <source>
        <dbReference type="ARBA" id="ARBA00023010"/>
    </source>
</evidence>